<reference evidence="12 13" key="1">
    <citation type="submission" date="2019-01" db="EMBL/GenBank/DDBJ databases">
        <authorList>
            <consortium name="Pathogen Informatics"/>
        </authorList>
    </citation>
    <scope>NUCLEOTIDE SEQUENCE [LARGE SCALE GENOMIC DNA]</scope>
    <source>
        <strain evidence="12 13">NCTC10138</strain>
    </source>
</reference>
<evidence type="ECO:0000313" key="13">
    <source>
        <dbReference type="Proteomes" id="UP000289841"/>
    </source>
</evidence>
<evidence type="ECO:0000256" key="9">
    <source>
        <dbReference type="ARBA" id="ARBA00025174"/>
    </source>
</evidence>
<evidence type="ECO:0000256" key="3">
    <source>
        <dbReference type="ARBA" id="ARBA00006047"/>
    </source>
</evidence>
<dbReference type="InterPro" id="IPR000811">
    <property type="entry name" value="Glyco_trans_35"/>
</dbReference>
<sequence length="794" mass="92497">MKKIFENKETFKKAYTEALKKQFNVSVENASITEKYTILAKLTNENLEKSYNETSEYVRENNLKKAIYFSMEFLMGRLVTNNLHNSGVYHIVREAFTDLNIDINEIEERESDAGLGNGGLGRLAACFLDSGASLGLPLYGNSIRYKKGFFVQEIVNNRQVEHQDPWLDEPFVWETKKENESLDIEFFGEFKNGKLVDSITVKAVPYDVKVVGDQNGVVTDLRLWSTEPSEKVKNQNKDYLEMVEKISESLYPDDSTDDGKLLRLEQQYLFSAAGIRNAIREHKSLGRDIKELDKYYVFQINDTHPTLIIPELIRILMDEEGFTYDEAFILTSKTAAFTNHTILAEALEKWNVNLFKKLLPRIYEIIVLMNEKFRELIVDDGRFTNNQINEMLLINDDMVKMANICIYGSFSVNGVAALHTDILKNIVMKDFNKLYPTKFNNKTNGITHRRWLMHINKELVNLLDRKIGTDWHKDLSLIKEFEKYVNDIKTQEEVFEVKKIKKQQLADRIKKLENIDLDVNSIFDIQVKRLHEYKRQLMNIMHIIYVYLRLKKDSKFKKDYYPHSFIFGAKSAPSYYMAKRIIELINATAKIINNDEDTNKLLKVVFVENYNVTYAEYIMTAADLSEQISTASKEASGTGNMKFMLNGALTIGTMDGANVEIAELAGIENEFIFGLSSKEVNEIYDTKSYKPLETYNSDLRLQEVFNFIETIDKDKDHFKDIKDNLLYNDYFLVMKDFDAYVKAHERANEEYKNQERWRKKAIINIANAGFFTSDRTINEYNRDIWKLKRITFGK</sequence>
<dbReference type="PIRSF" id="PIRSF000460">
    <property type="entry name" value="Pprylas_GlgP"/>
    <property type="match status" value="1"/>
</dbReference>
<keyword evidence="8 11" id="KW-0119">Carbohydrate metabolism</keyword>
<organism evidence="12 13">
    <name type="scientific">Haploplasma axanthum</name>
    <name type="common">Acholeplasma axanthum</name>
    <dbReference type="NCBI Taxonomy" id="29552"/>
    <lineage>
        <taxon>Bacteria</taxon>
        <taxon>Bacillati</taxon>
        <taxon>Mycoplasmatota</taxon>
        <taxon>Mollicutes</taxon>
        <taxon>Acholeplasmatales</taxon>
        <taxon>Acholeplasmataceae</taxon>
        <taxon>Haploplasma</taxon>
    </lineage>
</organism>
<dbReference type="OrthoDB" id="9760804at2"/>
<keyword evidence="5 11" id="KW-0328">Glycosyltransferase</keyword>
<comment type="cofactor">
    <cofactor evidence="2 11">
        <name>pyridoxal 5'-phosphate</name>
        <dbReference type="ChEBI" id="CHEBI:597326"/>
    </cofactor>
</comment>
<dbReference type="PANTHER" id="PTHR11468">
    <property type="entry name" value="GLYCOGEN PHOSPHORYLASE"/>
    <property type="match status" value="1"/>
</dbReference>
<evidence type="ECO:0000256" key="11">
    <source>
        <dbReference type="RuleBase" id="RU000587"/>
    </source>
</evidence>
<dbReference type="KEGG" id="aaxa:NCTC10138_01518"/>
<accession>A0A449BFB0</accession>
<dbReference type="InterPro" id="IPR035090">
    <property type="entry name" value="Pyridoxal_P_attach_site"/>
</dbReference>
<dbReference type="PANTHER" id="PTHR11468:SF3">
    <property type="entry name" value="GLYCOGEN PHOSPHORYLASE, LIVER FORM"/>
    <property type="match status" value="1"/>
</dbReference>
<evidence type="ECO:0000256" key="7">
    <source>
        <dbReference type="ARBA" id="ARBA00022898"/>
    </source>
</evidence>
<dbReference type="Pfam" id="PF00343">
    <property type="entry name" value="Phosphorylase"/>
    <property type="match status" value="1"/>
</dbReference>
<comment type="similarity">
    <text evidence="3 11">Belongs to the glycogen phosphorylase family.</text>
</comment>
<comment type="catalytic activity">
    <reaction evidence="1 11">
        <text>[(1-&gt;4)-alpha-D-glucosyl](n) + phosphate = [(1-&gt;4)-alpha-D-glucosyl](n-1) + alpha-D-glucose 1-phosphate</text>
        <dbReference type="Rhea" id="RHEA:41732"/>
        <dbReference type="Rhea" id="RHEA-COMP:9584"/>
        <dbReference type="Rhea" id="RHEA-COMP:9586"/>
        <dbReference type="ChEBI" id="CHEBI:15444"/>
        <dbReference type="ChEBI" id="CHEBI:43474"/>
        <dbReference type="ChEBI" id="CHEBI:58601"/>
        <dbReference type="EC" id="2.4.1.1"/>
    </reaction>
</comment>
<feature type="modified residue" description="N6-(pyridoxal phosphate)lysine" evidence="10">
    <location>
        <position position="642"/>
    </location>
</feature>
<name>A0A449BFB0_HAPAX</name>
<comment type="function">
    <text evidence="11">Allosteric enzyme that catalyzes the rate-limiting step in glycogen catabolism, the phosphorolytic cleavage of glycogen to produce glucose-1-phosphate, and plays a central role in maintaining cellular and organismal glucose homeostasis.</text>
</comment>
<dbReference type="PROSITE" id="PS00102">
    <property type="entry name" value="PHOSPHORYLASE"/>
    <property type="match status" value="1"/>
</dbReference>
<evidence type="ECO:0000256" key="1">
    <source>
        <dbReference type="ARBA" id="ARBA00001275"/>
    </source>
</evidence>
<evidence type="ECO:0000256" key="4">
    <source>
        <dbReference type="ARBA" id="ARBA00022533"/>
    </source>
</evidence>
<dbReference type="GO" id="GO:0030170">
    <property type="term" value="F:pyridoxal phosphate binding"/>
    <property type="evidence" value="ECO:0007669"/>
    <property type="project" value="InterPro"/>
</dbReference>
<proteinExistence type="inferred from homology"/>
<comment type="function">
    <text evidence="9">Phosphorylase is an important allosteric enzyme in carbohydrate metabolism. Enzymes from different sources differ in their regulatory mechanisms and in their natural substrates. However, all known phosphorylases share catalytic and structural properties.</text>
</comment>
<dbReference type="EC" id="2.4.1.1" evidence="11"/>
<dbReference type="InterPro" id="IPR011833">
    <property type="entry name" value="Glycg_phsphrylas"/>
</dbReference>
<dbReference type="STRING" id="1278311.GCA_000428705_00659"/>
<keyword evidence="4" id="KW-0021">Allosteric enzyme</keyword>
<gene>
    <name evidence="12" type="primary">malP</name>
    <name evidence="12" type="ORF">NCTC10138_01518</name>
</gene>
<protein>
    <recommendedName>
        <fullName evidence="11">Alpha-1,4 glucan phosphorylase</fullName>
        <ecNumber evidence="11">2.4.1.1</ecNumber>
    </recommendedName>
</protein>
<evidence type="ECO:0000256" key="6">
    <source>
        <dbReference type="ARBA" id="ARBA00022679"/>
    </source>
</evidence>
<evidence type="ECO:0000256" key="8">
    <source>
        <dbReference type="ARBA" id="ARBA00023277"/>
    </source>
</evidence>
<evidence type="ECO:0000256" key="10">
    <source>
        <dbReference type="PIRSR" id="PIRSR000460-1"/>
    </source>
</evidence>
<dbReference type="NCBIfam" id="TIGR02093">
    <property type="entry name" value="P_ylase"/>
    <property type="match status" value="1"/>
</dbReference>
<dbReference type="Proteomes" id="UP000289841">
    <property type="component" value="Chromosome"/>
</dbReference>
<keyword evidence="7 10" id="KW-0663">Pyridoxal phosphate</keyword>
<dbReference type="SUPFAM" id="SSF53756">
    <property type="entry name" value="UDP-Glycosyltransferase/glycogen phosphorylase"/>
    <property type="match status" value="1"/>
</dbReference>
<evidence type="ECO:0000256" key="5">
    <source>
        <dbReference type="ARBA" id="ARBA00022676"/>
    </source>
</evidence>
<dbReference type="RefSeq" id="WP_026390289.1">
    <property type="nucleotide sequence ID" value="NZ_LR215048.1"/>
</dbReference>
<keyword evidence="6 11" id="KW-0808">Transferase</keyword>
<dbReference type="GO" id="GO:0005737">
    <property type="term" value="C:cytoplasm"/>
    <property type="evidence" value="ECO:0007669"/>
    <property type="project" value="TreeGrafter"/>
</dbReference>
<keyword evidence="13" id="KW-1185">Reference proteome</keyword>
<dbReference type="FunFam" id="3.40.50.2000:FF:000003">
    <property type="entry name" value="Alpha-1,4 glucan phosphorylase"/>
    <property type="match status" value="1"/>
</dbReference>
<dbReference type="AlphaFoldDB" id="A0A449BFB0"/>
<dbReference type="Gene3D" id="3.40.50.2000">
    <property type="entry name" value="Glycogen Phosphorylase B"/>
    <property type="match status" value="2"/>
</dbReference>
<evidence type="ECO:0000256" key="2">
    <source>
        <dbReference type="ARBA" id="ARBA00001933"/>
    </source>
</evidence>
<evidence type="ECO:0000313" key="12">
    <source>
        <dbReference type="EMBL" id="VEU81126.1"/>
    </source>
</evidence>
<dbReference type="EMBL" id="LR215048">
    <property type="protein sequence ID" value="VEU81126.1"/>
    <property type="molecule type" value="Genomic_DNA"/>
</dbReference>
<dbReference type="GO" id="GO:0008184">
    <property type="term" value="F:glycogen phosphorylase activity"/>
    <property type="evidence" value="ECO:0007669"/>
    <property type="project" value="InterPro"/>
</dbReference>
<dbReference type="GO" id="GO:0005980">
    <property type="term" value="P:glycogen catabolic process"/>
    <property type="evidence" value="ECO:0007669"/>
    <property type="project" value="UniProtKB-ARBA"/>
</dbReference>